<proteinExistence type="predicted"/>
<dbReference type="EMBL" id="SNZH01000001">
    <property type="protein sequence ID" value="TDR48514.1"/>
    <property type="molecule type" value="Genomic_DNA"/>
</dbReference>
<name>A0A4R6Z9W0_9GAMM</name>
<feature type="transmembrane region" description="Helical" evidence="1">
    <location>
        <begin position="96"/>
        <end position="112"/>
    </location>
</feature>
<evidence type="ECO:0000313" key="2">
    <source>
        <dbReference type="EMBL" id="TDR48514.1"/>
    </source>
</evidence>
<evidence type="ECO:0000256" key="1">
    <source>
        <dbReference type="SAM" id="Phobius"/>
    </source>
</evidence>
<comment type="caution">
    <text evidence="2">The sequence shown here is derived from an EMBL/GenBank/DDBJ whole genome shotgun (WGS) entry which is preliminary data.</text>
</comment>
<sequence>MTPIPPRHDGETASALRQSLLAALLGMAPLLLAADSVSHGQNLSLLIGLVLGGCLALQRLVPPAARQHPAALALIAATAVACAGWCWAALAPASWPALAVLAPLAVANAAWWQGATPQPLARQLLILTVLCGAPVFVGLGRQIAALFAGLAVLSGGELPTDAATAPPALLFIGAACLLALLKSVLQEPTAAARPGPEDA</sequence>
<protein>
    <submittedName>
        <fullName evidence="2">Uncharacterized protein</fullName>
    </submittedName>
</protein>
<keyword evidence="1" id="KW-0812">Transmembrane</keyword>
<keyword evidence="1" id="KW-0472">Membrane</keyword>
<dbReference type="Proteomes" id="UP000295293">
    <property type="component" value="Unassembled WGS sequence"/>
</dbReference>
<gene>
    <name evidence="2" type="ORF">DFR29_101134</name>
</gene>
<feature type="transmembrane region" description="Helical" evidence="1">
    <location>
        <begin position="124"/>
        <end position="153"/>
    </location>
</feature>
<accession>A0A4R6Z9W0</accession>
<dbReference type="AlphaFoldDB" id="A0A4R6Z9W0"/>
<reference evidence="2 3" key="1">
    <citation type="submission" date="2019-03" db="EMBL/GenBank/DDBJ databases">
        <title>Genomic Encyclopedia of Type Strains, Phase IV (KMG-IV): sequencing the most valuable type-strain genomes for metagenomic binning, comparative biology and taxonomic classification.</title>
        <authorList>
            <person name="Goeker M."/>
        </authorList>
    </citation>
    <scope>NUCLEOTIDE SEQUENCE [LARGE SCALE GENOMIC DNA]</scope>
    <source>
        <strain evidence="2 3">DSM 21667</strain>
    </source>
</reference>
<feature type="transmembrane region" description="Helical" evidence="1">
    <location>
        <begin position="70"/>
        <end position="90"/>
    </location>
</feature>
<keyword evidence="1" id="KW-1133">Transmembrane helix</keyword>
<feature type="transmembrane region" description="Helical" evidence="1">
    <location>
        <begin position="165"/>
        <end position="185"/>
    </location>
</feature>
<organism evidence="2 3">
    <name type="scientific">Tahibacter aquaticus</name>
    <dbReference type="NCBI Taxonomy" id="520092"/>
    <lineage>
        <taxon>Bacteria</taxon>
        <taxon>Pseudomonadati</taxon>
        <taxon>Pseudomonadota</taxon>
        <taxon>Gammaproteobacteria</taxon>
        <taxon>Lysobacterales</taxon>
        <taxon>Rhodanobacteraceae</taxon>
        <taxon>Tahibacter</taxon>
    </lineage>
</organism>
<keyword evidence="3" id="KW-1185">Reference proteome</keyword>
<feature type="transmembrane region" description="Helical" evidence="1">
    <location>
        <begin position="43"/>
        <end position="61"/>
    </location>
</feature>
<evidence type="ECO:0000313" key="3">
    <source>
        <dbReference type="Proteomes" id="UP000295293"/>
    </source>
</evidence>
<dbReference type="RefSeq" id="WP_133816637.1">
    <property type="nucleotide sequence ID" value="NZ_SNZH01000001.1"/>
</dbReference>